<reference evidence="2 3" key="1">
    <citation type="submission" date="2020-04" db="EMBL/GenBank/DDBJ databases">
        <authorList>
            <person name="Wallbank WR R."/>
            <person name="Pardo Diaz C."/>
            <person name="Kozak K."/>
            <person name="Martin S."/>
            <person name="Jiggins C."/>
            <person name="Moest M."/>
            <person name="Warren A I."/>
            <person name="Byers J.R.P. K."/>
            <person name="Montejo-Kovacevich G."/>
            <person name="Yen C E."/>
        </authorList>
    </citation>
    <scope>NUCLEOTIDE SEQUENCE [LARGE SCALE GENOMIC DNA]</scope>
</reference>
<accession>A0A8S1AIU7</accession>
<proteinExistence type="predicted"/>
<evidence type="ECO:0000313" key="2">
    <source>
        <dbReference type="EMBL" id="CAB3244903.1"/>
    </source>
</evidence>
<evidence type="ECO:0000256" key="1">
    <source>
        <dbReference type="SAM" id="SignalP"/>
    </source>
</evidence>
<name>A0A8S1AIU7_ARCPL</name>
<comment type="caution">
    <text evidence="2">The sequence shown here is derived from an EMBL/GenBank/DDBJ whole genome shotgun (WGS) entry which is preliminary data.</text>
</comment>
<sequence>MKCAVALVLALIGMVVANPVPPLGLELASPILPPVSTVINHGVTIPVVTAPVVRHIVAAPIVTAPIIRTPIYTGYGWGNGWGNDLGSHWGGWSHGGWH</sequence>
<dbReference type="Proteomes" id="UP000494256">
    <property type="component" value="Unassembled WGS sequence"/>
</dbReference>
<protein>
    <submittedName>
        <fullName evidence="2">Uncharacterized protein</fullName>
    </submittedName>
</protein>
<gene>
    <name evidence="2" type="ORF">APLA_LOCUS10866</name>
</gene>
<dbReference type="AlphaFoldDB" id="A0A8S1AIU7"/>
<dbReference type="OrthoDB" id="64353at2759"/>
<feature type="chain" id="PRO_5035815227" evidence="1">
    <location>
        <begin position="18"/>
        <end position="98"/>
    </location>
</feature>
<organism evidence="2 3">
    <name type="scientific">Arctia plantaginis</name>
    <name type="common">Wood tiger moth</name>
    <name type="synonym">Phalaena plantaginis</name>
    <dbReference type="NCBI Taxonomy" id="874455"/>
    <lineage>
        <taxon>Eukaryota</taxon>
        <taxon>Metazoa</taxon>
        <taxon>Ecdysozoa</taxon>
        <taxon>Arthropoda</taxon>
        <taxon>Hexapoda</taxon>
        <taxon>Insecta</taxon>
        <taxon>Pterygota</taxon>
        <taxon>Neoptera</taxon>
        <taxon>Endopterygota</taxon>
        <taxon>Lepidoptera</taxon>
        <taxon>Glossata</taxon>
        <taxon>Ditrysia</taxon>
        <taxon>Noctuoidea</taxon>
        <taxon>Erebidae</taxon>
        <taxon>Arctiinae</taxon>
        <taxon>Arctia</taxon>
    </lineage>
</organism>
<feature type="signal peptide" evidence="1">
    <location>
        <begin position="1"/>
        <end position="17"/>
    </location>
</feature>
<dbReference type="EMBL" id="CADEBD010000322">
    <property type="protein sequence ID" value="CAB3244903.1"/>
    <property type="molecule type" value="Genomic_DNA"/>
</dbReference>
<evidence type="ECO:0000313" key="3">
    <source>
        <dbReference type="Proteomes" id="UP000494256"/>
    </source>
</evidence>
<keyword evidence="1" id="KW-0732">Signal</keyword>